<protein>
    <submittedName>
        <fullName evidence="2">Uncharacterized protein</fullName>
    </submittedName>
</protein>
<feature type="compositionally biased region" description="Polar residues" evidence="1">
    <location>
        <begin position="46"/>
        <end position="55"/>
    </location>
</feature>
<dbReference type="Proteomes" id="UP000632766">
    <property type="component" value="Unassembled WGS sequence"/>
</dbReference>
<keyword evidence="3" id="KW-1185">Reference proteome</keyword>
<name>A0A8J7HQU7_9NOST</name>
<feature type="region of interest" description="Disordered" evidence="1">
    <location>
        <begin position="46"/>
        <end position="78"/>
    </location>
</feature>
<dbReference type="EMBL" id="JAECZC010000039">
    <property type="protein sequence ID" value="MBH8564313.1"/>
    <property type="molecule type" value="Genomic_DNA"/>
</dbReference>
<proteinExistence type="predicted"/>
<sequence length="78" mass="8135">METNLKITSAVIICISFYLIAPKIANSRGSVGTLTADILGITASDRSTNSSVTSQDSKDIYVAPNYGGPDSQHGSGTR</sequence>
<comment type="caution">
    <text evidence="2">The sequence shown here is derived from an EMBL/GenBank/DDBJ whole genome shotgun (WGS) entry which is preliminary data.</text>
</comment>
<dbReference type="RefSeq" id="WP_198126158.1">
    <property type="nucleotide sequence ID" value="NZ_JAECZC010000039.1"/>
</dbReference>
<evidence type="ECO:0000256" key="1">
    <source>
        <dbReference type="SAM" id="MobiDB-lite"/>
    </source>
</evidence>
<gene>
    <name evidence="2" type="ORF">I8748_19330</name>
</gene>
<organism evidence="2 3">
    <name type="scientific">Amazonocrinis nigriterrae CENA67</name>
    <dbReference type="NCBI Taxonomy" id="2794033"/>
    <lineage>
        <taxon>Bacteria</taxon>
        <taxon>Bacillati</taxon>
        <taxon>Cyanobacteriota</taxon>
        <taxon>Cyanophyceae</taxon>
        <taxon>Nostocales</taxon>
        <taxon>Nostocaceae</taxon>
        <taxon>Amazonocrinis</taxon>
        <taxon>Amazonocrinis nigriterrae</taxon>
    </lineage>
</organism>
<dbReference type="AlphaFoldDB" id="A0A8J7HQU7"/>
<accession>A0A8J7HQU7</accession>
<evidence type="ECO:0000313" key="3">
    <source>
        <dbReference type="Proteomes" id="UP000632766"/>
    </source>
</evidence>
<reference evidence="2 3" key="1">
    <citation type="journal article" date="2021" name="Int. J. Syst. Evol. Microbiol.">
        <title>Amazonocrinis nigriterrae gen. nov., sp. nov., Atlanticothrix silvestris gen. nov., sp. nov. and Dendronalium phyllosphericum gen. nov., sp. nov., nostocacean cyanobacteria from Brazilian environments.</title>
        <authorList>
            <person name="Alvarenga D.O."/>
            <person name="Andreote A.P.D."/>
            <person name="Branco L.H.Z."/>
            <person name="Delbaje E."/>
            <person name="Cruz R.B."/>
            <person name="Varani A.M."/>
            <person name="Fiore M.F."/>
        </authorList>
    </citation>
    <scope>NUCLEOTIDE SEQUENCE [LARGE SCALE GENOMIC DNA]</scope>
    <source>
        <strain evidence="2 3">CENA67</strain>
    </source>
</reference>
<evidence type="ECO:0000313" key="2">
    <source>
        <dbReference type="EMBL" id="MBH8564313.1"/>
    </source>
</evidence>